<keyword evidence="3" id="KW-1185">Reference proteome</keyword>
<dbReference type="PIRSF" id="PIRSF017082">
    <property type="entry name" value="YflP"/>
    <property type="match status" value="1"/>
</dbReference>
<dbReference type="PANTHER" id="PTHR42928">
    <property type="entry name" value="TRICARBOXYLATE-BINDING PROTEIN"/>
    <property type="match status" value="1"/>
</dbReference>
<dbReference type="PANTHER" id="PTHR42928:SF5">
    <property type="entry name" value="BLR1237 PROTEIN"/>
    <property type="match status" value="1"/>
</dbReference>
<dbReference type="InterPro" id="IPR042100">
    <property type="entry name" value="Bug_dom1"/>
</dbReference>
<dbReference type="SUPFAM" id="SSF53850">
    <property type="entry name" value="Periplasmic binding protein-like II"/>
    <property type="match status" value="1"/>
</dbReference>
<dbReference type="Pfam" id="PF03401">
    <property type="entry name" value="TctC"/>
    <property type="match status" value="1"/>
</dbReference>
<gene>
    <name evidence="2" type="ORF">RKE40_01280</name>
</gene>
<name>A0ABU3S145_9HYPH</name>
<dbReference type="InterPro" id="IPR005064">
    <property type="entry name" value="BUG"/>
</dbReference>
<dbReference type="RefSeq" id="WP_316016431.1">
    <property type="nucleotide sequence ID" value="NZ_JAWDID010000001.1"/>
</dbReference>
<dbReference type="CDD" id="cd13578">
    <property type="entry name" value="PBP2_Bug27"/>
    <property type="match status" value="1"/>
</dbReference>
<dbReference type="EMBL" id="JAWDID010000001">
    <property type="protein sequence ID" value="MDU0338491.1"/>
    <property type="molecule type" value="Genomic_DNA"/>
</dbReference>
<evidence type="ECO:0000313" key="2">
    <source>
        <dbReference type="EMBL" id="MDU0338491.1"/>
    </source>
</evidence>
<reference evidence="2 3" key="1">
    <citation type="submission" date="2023-09" db="EMBL/GenBank/DDBJ databases">
        <title>Whole genome shotgun sequencing (WGS) of Bosea sp. ZW T0_25, isolated from stored onions (Allium cepa).</title>
        <authorList>
            <person name="Stoll D.A."/>
            <person name="Huch M."/>
        </authorList>
    </citation>
    <scope>NUCLEOTIDE SEQUENCE [LARGE SCALE GENOMIC DNA]</scope>
    <source>
        <strain evidence="2 3">ZW T0_25</strain>
    </source>
</reference>
<evidence type="ECO:0000256" key="1">
    <source>
        <dbReference type="ARBA" id="ARBA00006987"/>
    </source>
</evidence>
<sequence>MAATAITPFAVSAQDYPSRLIKIVVGFPPGTATDVATRVVAEAISKRLGQPVITENRPGASSNIAAKAVGTSTPDGYTIFVGTVANTINAAFPNSTAPDLGKDFAAVSMIGTVPNVLVVHPSLGVSSVAELVAAAKAKPEGLTFASSGHGTSPHLSGELFATKAGIKLVHVPYRGSATAVTDLLGGQVQLMFSPASSVLPHIRSGALKGLATTGAKRGELTPDLPTIQELGFQDFESSVWFGFLVPVGTPPDVVEKLRSATDAVLDQVEVSKQLQTQGIEILRYGPDAFAKYIRSETDKWAEVIRAAGITAQ</sequence>
<protein>
    <submittedName>
        <fullName evidence="2">Tripartite tricarboxylate transporter substrate binding protein</fullName>
    </submittedName>
</protein>
<comment type="similarity">
    <text evidence="1">Belongs to the UPF0065 (bug) family.</text>
</comment>
<dbReference type="Gene3D" id="3.40.190.150">
    <property type="entry name" value="Bordetella uptake gene, domain 1"/>
    <property type="match status" value="1"/>
</dbReference>
<evidence type="ECO:0000313" key="3">
    <source>
        <dbReference type="Proteomes" id="UP001254257"/>
    </source>
</evidence>
<comment type="caution">
    <text evidence="2">The sequence shown here is derived from an EMBL/GenBank/DDBJ whole genome shotgun (WGS) entry which is preliminary data.</text>
</comment>
<dbReference type="Proteomes" id="UP001254257">
    <property type="component" value="Unassembled WGS sequence"/>
</dbReference>
<accession>A0ABU3S145</accession>
<proteinExistence type="inferred from homology"/>
<dbReference type="Gene3D" id="3.40.190.10">
    <property type="entry name" value="Periplasmic binding protein-like II"/>
    <property type="match status" value="1"/>
</dbReference>
<organism evidence="2 3">
    <name type="scientific">Bosea rubneri</name>
    <dbReference type="NCBI Taxonomy" id="3075434"/>
    <lineage>
        <taxon>Bacteria</taxon>
        <taxon>Pseudomonadati</taxon>
        <taxon>Pseudomonadota</taxon>
        <taxon>Alphaproteobacteria</taxon>
        <taxon>Hyphomicrobiales</taxon>
        <taxon>Boseaceae</taxon>
        <taxon>Bosea</taxon>
    </lineage>
</organism>